<evidence type="ECO:0000256" key="1">
    <source>
        <dbReference type="SAM" id="MobiDB-lite"/>
    </source>
</evidence>
<keyword evidence="3" id="KW-1185">Reference proteome</keyword>
<name>A0A0A1TVV7_ENTIV</name>
<feature type="non-terminal residue" evidence="2">
    <location>
        <position position="1"/>
    </location>
</feature>
<reference evidence="2 3" key="1">
    <citation type="submission" date="2012-10" db="EMBL/GenBank/DDBJ databases">
        <authorList>
            <person name="Zafar N."/>
            <person name="Inman J."/>
            <person name="Hall N."/>
            <person name="Lorenzi H."/>
            <person name="Caler E."/>
        </authorList>
    </citation>
    <scope>NUCLEOTIDE SEQUENCE [LARGE SCALE GENOMIC DNA]</scope>
    <source>
        <strain evidence="2 3">IP1</strain>
    </source>
</reference>
<dbReference type="AlphaFoldDB" id="A0A0A1TVV7"/>
<sequence>KTRKKAENVMKHEQGVILKVAALPVPIPVLRGNASYVASNPNIDIDVARKRRPSAMMKTPDVTLVRGNSVSGGAKVEVQINTIQPIVKERPAEKDGVATTRQIPVVMVQERSKSPKMPHFQQKNSPTPGKRRLSLNSIRGKKNEGYGTLDE</sequence>
<dbReference type="Proteomes" id="UP000014680">
    <property type="component" value="Unassembled WGS sequence"/>
</dbReference>
<evidence type="ECO:0000313" key="3">
    <source>
        <dbReference type="Proteomes" id="UP000014680"/>
    </source>
</evidence>
<evidence type="ECO:0000313" key="2">
    <source>
        <dbReference type="EMBL" id="ELP84571.1"/>
    </source>
</evidence>
<dbReference type="VEuPathDB" id="AmoebaDB:EIN_171360"/>
<gene>
    <name evidence="2" type="ORF">EIN_171360</name>
</gene>
<dbReference type="RefSeq" id="XP_004183917.1">
    <property type="nucleotide sequence ID" value="XM_004183869.1"/>
</dbReference>
<proteinExistence type="predicted"/>
<dbReference type="GeneID" id="14883668"/>
<feature type="region of interest" description="Disordered" evidence="1">
    <location>
        <begin position="109"/>
        <end position="151"/>
    </location>
</feature>
<protein>
    <submittedName>
        <fullName evidence="2">Uncharacterized protein</fullName>
    </submittedName>
</protein>
<dbReference type="EMBL" id="KB207112">
    <property type="protein sequence ID" value="ELP84571.1"/>
    <property type="molecule type" value="Genomic_DNA"/>
</dbReference>
<accession>A0A0A1TVV7</accession>
<dbReference type="KEGG" id="eiv:EIN_171360"/>
<organism evidence="2 3">
    <name type="scientific">Entamoeba invadens IP1</name>
    <dbReference type="NCBI Taxonomy" id="370355"/>
    <lineage>
        <taxon>Eukaryota</taxon>
        <taxon>Amoebozoa</taxon>
        <taxon>Evosea</taxon>
        <taxon>Archamoebae</taxon>
        <taxon>Mastigamoebida</taxon>
        <taxon>Entamoebidae</taxon>
        <taxon>Entamoeba</taxon>
    </lineage>
</organism>